<evidence type="ECO:0000313" key="3">
    <source>
        <dbReference type="Proteomes" id="UP000740926"/>
    </source>
</evidence>
<organism evidence="2 3">
    <name type="scientific">Rhizopus delemar</name>
    <dbReference type="NCBI Taxonomy" id="936053"/>
    <lineage>
        <taxon>Eukaryota</taxon>
        <taxon>Fungi</taxon>
        <taxon>Fungi incertae sedis</taxon>
        <taxon>Mucoromycota</taxon>
        <taxon>Mucoromycotina</taxon>
        <taxon>Mucoromycetes</taxon>
        <taxon>Mucorales</taxon>
        <taxon>Mucorineae</taxon>
        <taxon>Rhizopodaceae</taxon>
        <taxon>Rhizopus</taxon>
    </lineage>
</organism>
<gene>
    <name evidence="2" type="ORF">G6F50_012828</name>
</gene>
<reference evidence="2 3" key="1">
    <citation type="journal article" date="2020" name="Microb. Genom.">
        <title>Genetic diversity of clinical and environmental Mucorales isolates obtained from an investigation of mucormycosis cases among solid organ transplant recipients.</title>
        <authorList>
            <person name="Nguyen M.H."/>
            <person name="Kaul D."/>
            <person name="Muto C."/>
            <person name="Cheng S.J."/>
            <person name="Richter R.A."/>
            <person name="Bruno V.M."/>
            <person name="Liu G."/>
            <person name="Beyhan S."/>
            <person name="Sundermann A.J."/>
            <person name="Mounaud S."/>
            <person name="Pasculle A.W."/>
            <person name="Nierman W.C."/>
            <person name="Driscoll E."/>
            <person name="Cumbie R."/>
            <person name="Clancy C.J."/>
            <person name="Dupont C.L."/>
        </authorList>
    </citation>
    <scope>NUCLEOTIDE SEQUENCE [LARGE SCALE GENOMIC DNA]</scope>
    <source>
        <strain evidence="2 3">GL24</strain>
    </source>
</reference>
<dbReference type="Proteomes" id="UP000740926">
    <property type="component" value="Unassembled WGS sequence"/>
</dbReference>
<evidence type="ECO:0000313" key="2">
    <source>
        <dbReference type="EMBL" id="KAG1555628.1"/>
    </source>
</evidence>
<keyword evidence="3" id="KW-1185">Reference proteome</keyword>
<evidence type="ECO:0000256" key="1">
    <source>
        <dbReference type="SAM" id="MobiDB-lite"/>
    </source>
</evidence>
<proteinExistence type="predicted"/>
<feature type="region of interest" description="Disordered" evidence="1">
    <location>
        <begin position="65"/>
        <end position="87"/>
    </location>
</feature>
<dbReference type="AlphaFoldDB" id="A0A9P6YQB5"/>
<dbReference type="EMBL" id="JAANIU010004385">
    <property type="protein sequence ID" value="KAG1555628.1"/>
    <property type="molecule type" value="Genomic_DNA"/>
</dbReference>
<feature type="compositionally biased region" description="Basic and acidic residues" evidence="1">
    <location>
        <begin position="65"/>
        <end position="80"/>
    </location>
</feature>
<sequence>MISVNFYAAKIYLPTSLVCLPILSTIAPHSEAVNRILQGEQPTAHAPQFTSRHFIGCNLSCTYRKEPDPESQECTHDGSTRRGLPGGRSHAHLAYVWAMSDDQAQV</sequence>
<comment type="caution">
    <text evidence="2">The sequence shown here is derived from an EMBL/GenBank/DDBJ whole genome shotgun (WGS) entry which is preliminary data.</text>
</comment>
<protein>
    <submittedName>
        <fullName evidence="2">Uncharacterized protein</fullName>
    </submittedName>
</protein>
<accession>A0A9P6YQB5</accession>
<name>A0A9P6YQB5_9FUNG</name>